<evidence type="ECO:0008006" key="4">
    <source>
        <dbReference type="Google" id="ProtNLM"/>
    </source>
</evidence>
<gene>
    <name evidence="2" type="ORF">F0U60_20935</name>
</gene>
<dbReference type="RefSeq" id="WP_395822559.1">
    <property type="nucleotide sequence ID" value="NZ_CP043494.1"/>
</dbReference>
<evidence type="ECO:0000313" key="2">
    <source>
        <dbReference type="EMBL" id="WNG46311.1"/>
    </source>
</evidence>
<organism evidence="2 3">
    <name type="scientific">Archangium minus</name>
    <dbReference type="NCBI Taxonomy" id="83450"/>
    <lineage>
        <taxon>Bacteria</taxon>
        <taxon>Pseudomonadati</taxon>
        <taxon>Myxococcota</taxon>
        <taxon>Myxococcia</taxon>
        <taxon>Myxococcales</taxon>
        <taxon>Cystobacterineae</taxon>
        <taxon>Archangiaceae</taxon>
        <taxon>Archangium</taxon>
    </lineage>
</organism>
<sequence>MSFHRRHLPWGLALLLSVTAAIAAEPSASSEPVQLRYASDEQSSAEVSAPEQIEGLLCLSVRCSTEDDCWNACPTATSVSCTRNACSYTTSGGGGGGGGGGPFCPATRCIDDSDCVCSGTQGICENRACSY</sequence>
<dbReference type="EMBL" id="CP043494">
    <property type="protein sequence ID" value="WNG46311.1"/>
    <property type="molecule type" value="Genomic_DNA"/>
</dbReference>
<feature type="chain" id="PRO_5047235178" description="Lipoprotein" evidence="1">
    <location>
        <begin position="24"/>
        <end position="131"/>
    </location>
</feature>
<evidence type="ECO:0000313" key="3">
    <source>
        <dbReference type="Proteomes" id="UP001611383"/>
    </source>
</evidence>
<name>A0ABY9WVT5_9BACT</name>
<protein>
    <recommendedName>
        <fullName evidence="4">Lipoprotein</fullName>
    </recommendedName>
</protein>
<dbReference type="Proteomes" id="UP001611383">
    <property type="component" value="Chromosome"/>
</dbReference>
<evidence type="ECO:0000256" key="1">
    <source>
        <dbReference type="SAM" id="SignalP"/>
    </source>
</evidence>
<reference evidence="2 3" key="1">
    <citation type="submission" date="2019-08" db="EMBL/GenBank/DDBJ databases">
        <title>Archangium and Cystobacter genomes.</title>
        <authorList>
            <person name="Chen I.-C.K."/>
            <person name="Wielgoss S."/>
        </authorList>
    </citation>
    <scope>NUCLEOTIDE SEQUENCE [LARGE SCALE GENOMIC DNA]</scope>
    <source>
        <strain evidence="2 3">Cbm 6</strain>
    </source>
</reference>
<keyword evidence="1" id="KW-0732">Signal</keyword>
<proteinExistence type="predicted"/>
<accession>A0ABY9WVT5</accession>
<feature type="signal peptide" evidence="1">
    <location>
        <begin position="1"/>
        <end position="23"/>
    </location>
</feature>
<keyword evidence="3" id="KW-1185">Reference proteome</keyword>